<name>A0A6G5QEF7_9BACT</name>
<gene>
    <name evidence="1" type="ORF">CMUC_0279</name>
    <name evidence="2" type="ORF">CMUC_0896</name>
</gene>
<dbReference type="RefSeq" id="WP_171993356.1">
    <property type="nucleotide sequence ID" value="NZ_CP012542.1"/>
</dbReference>
<keyword evidence="3" id="KW-1185">Reference proteome</keyword>
<reference evidence="1 3" key="1">
    <citation type="submission" date="2016-07" db="EMBL/GenBank/DDBJ databases">
        <title>Comparative genomics of the Campylobacter concisus group.</title>
        <authorList>
            <person name="Miller W.G."/>
            <person name="Yee E."/>
            <person name="Chapman M.H."/>
            <person name="Huynh S."/>
            <person name="Bono J.L."/>
            <person name="On S.L.W."/>
            <person name="StLeger J."/>
            <person name="Foster G."/>
            <person name="Parker C.T."/>
        </authorList>
    </citation>
    <scope>NUCLEOTIDE SEQUENCE [LARGE SCALE GENOMIC DNA]</scope>
    <source>
        <strain evidence="1 3">CCUG 21559</strain>
    </source>
</reference>
<evidence type="ECO:0000313" key="2">
    <source>
        <dbReference type="EMBL" id="QCD44685.1"/>
    </source>
</evidence>
<sequence length="57" mass="6418">MKEQKFVIKKGTIIKIKGLPFELVQDTKVSGTYENYKLAFSQSEHSLPKPDQAAPLP</sequence>
<proteinExistence type="predicted"/>
<dbReference type="EMBL" id="CP012542">
    <property type="protein sequence ID" value="QCD44093.1"/>
    <property type="molecule type" value="Genomic_DNA"/>
</dbReference>
<accession>A0A6G5QEF7</accession>
<evidence type="ECO:0000313" key="1">
    <source>
        <dbReference type="EMBL" id="QCD44093.1"/>
    </source>
</evidence>
<dbReference type="EMBL" id="CP012542">
    <property type="protein sequence ID" value="QCD44685.1"/>
    <property type="molecule type" value="Genomic_DNA"/>
</dbReference>
<protein>
    <submittedName>
        <fullName evidence="1">Uncharacterized protein</fullName>
    </submittedName>
</protein>
<dbReference type="AlphaFoldDB" id="A0A6G5QEF7"/>
<evidence type="ECO:0000313" key="3">
    <source>
        <dbReference type="Proteomes" id="UP000503264"/>
    </source>
</evidence>
<dbReference type="Proteomes" id="UP000503264">
    <property type="component" value="Chromosome"/>
</dbReference>
<organism evidence="1 3">
    <name type="scientific">Campylobacter mucosalis CCUG 21559</name>
    <dbReference type="NCBI Taxonomy" id="1032067"/>
    <lineage>
        <taxon>Bacteria</taxon>
        <taxon>Pseudomonadati</taxon>
        <taxon>Campylobacterota</taxon>
        <taxon>Epsilonproteobacteria</taxon>
        <taxon>Campylobacterales</taxon>
        <taxon>Campylobacteraceae</taxon>
        <taxon>Campylobacter</taxon>
    </lineage>
</organism>